<dbReference type="InterPro" id="IPR051545">
    <property type="entry name" value="NAD(P)H_dehydrogenase_qn"/>
</dbReference>
<accession>H2AR14</accession>
<dbReference type="HOGENOM" id="CLU_058643_2_1_1"/>
<dbReference type="InParanoid" id="H2AR14"/>
<feature type="domain" description="Flavodoxin-like fold" evidence="3">
    <location>
        <begin position="1"/>
        <end position="216"/>
    </location>
</feature>
<gene>
    <name evidence="4" type="primary">KAFR0B05180</name>
    <name evidence="4" type="ORF">KAFR_0B05180</name>
</gene>
<evidence type="ECO:0000256" key="1">
    <source>
        <dbReference type="ARBA" id="ARBA00006252"/>
    </source>
</evidence>
<dbReference type="EMBL" id="HE650822">
    <property type="protein sequence ID" value="CCF56814.1"/>
    <property type="molecule type" value="Genomic_DNA"/>
</dbReference>
<evidence type="ECO:0000259" key="3">
    <source>
        <dbReference type="Pfam" id="PF02525"/>
    </source>
</evidence>
<dbReference type="PANTHER" id="PTHR10204:SF34">
    <property type="entry name" value="NAD(P)H DEHYDROGENASE [QUINONE] 1 ISOFORM 1"/>
    <property type="match status" value="1"/>
</dbReference>
<reference evidence="4 5" key="1">
    <citation type="journal article" date="2011" name="Proc. Natl. Acad. Sci. U.S.A.">
        <title>Evolutionary erosion of yeast sex chromosomes by mating-type switching accidents.</title>
        <authorList>
            <person name="Gordon J.L."/>
            <person name="Armisen D."/>
            <person name="Proux-Wera E."/>
            <person name="Oheigeartaigh S.S."/>
            <person name="Byrne K.P."/>
            <person name="Wolfe K.H."/>
        </authorList>
    </citation>
    <scope>NUCLEOTIDE SEQUENCE [LARGE SCALE GENOMIC DNA]</scope>
    <source>
        <strain evidence="5">ATCC 22294 / BCRC 22015 / CBS 2517 / CECT 1963 / NBRC 1671 / NRRL Y-8276</strain>
    </source>
</reference>
<dbReference type="GO" id="GO:0003955">
    <property type="term" value="F:NAD(P)H dehydrogenase (quinone) activity"/>
    <property type="evidence" value="ECO:0007669"/>
    <property type="project" value="TreeGrafter"/>
</dbReference>
<dbReference type="SUPFAM" id="SSF52218">
    <property type="entry name" value="Flavoproteins"/>
    <property type="match status" value="1"/>
</dbReference>
<dbReference type="STRING" id="1071382.H2AR14"/>
<dbReference type="InterPro" id="IPR003680">
    <property type="entry name" value="Flavodoxin_fold"/>
</dbReference>
<dbReference type="GO" id="GO:0005829">
    <property type="term" value="C:cytosol"/>
    <property type="evidence" value="ECO:0007669"/>
    <property type="project" value="TreeGrafter"/>
</dbReference>
<evidence type="ECO:0000256" key="2">
    <source>
        <dbReference type="ARBA" id="ARBA00023002"/>
    </source>
</evidence>
<comment type="similarity">
    <text evidence="1">Belongs to the NAD(P)H dehydrogenase (quinone) family.</text>
</comment>
<dbReference type="eggNOG" id="ENOG502QWY5">
    <property type="taxonomic scope" value="Eukaryota"/>
</dbReference>
<dbReference type="Pfam" id="PF02525">
    <property type="entry name" value="Flavodoxin_2"/>
    <property type="match status" value="1"/>
</dbReference>
<proteinExistence type="inferred from homology"/>
<sequence length="261" mass="29711">MKYLIVFAHPEPKSFNGSLLDVAVKHLESQGHEVKVSDLYRMNFKPTIDADDFLNHDKNERLQVAGASAEAFVANQLTADVVAEHEKLMWADNVIFQFPLWWFSMPAILKGWIDRVYSCGFAYGVGEHSETRWGDRYGEGSFEGKRAMLLVTVGGWPTHYSARGINGPIDDILFHINHGNLCYPGFTVLPQMVVYRTDKADDAKFKESSEELKQRLDTFQTTKPIAYRRQNFGDYTIPQMELKEGLEQPGETGFAIHVKKD</sequence>
<dbReference type="RefSeq" id="XP_003955949.1">
    <property type="nucleotide sequence ID" value="XM_003955900.1"/>
</dbReference>
<protein>
    <recommendedName>
        <fullName evidence="3">Flavodoxin-like fold domain-containing protein</fullName>
    </recommendedName>
</protein>
<dbReference type="OrthoDB" id="26889at2759"/>
<dbReference type="PANTHER" id="PTHR10204">
    <property type="entry name" value="NAD P H OXIDOREDUCTASE-RELATED"/>
    <property type="match status" value="1"/>
</dbReference>
<evidence type="ECO:0000313" key="5">
    <source>
        <dbReference type="Proteomes" id="UP000005220"/>
    </source>
</evidence>
<organism evidence="4 5">
    <name type="scientific">Kazachstania africana (strain ATCC 22294 / BCRC 22015 / CBS 2517 / CECT 1963 / NBRC 1671 / NRRL Y-8276)</name>
    <name type="common">Yeast</name>
    <name type="synonym">Kluyveromyces africanus</name>
    <dbReference type="NCBI Taxonomy" id="1071382"/>
    <lineage>
        <taxon>Eukaryota</taxon>
        <taxon>Fungi</taxon>
        <taxon>Dikarya</taxon>
        <taxon>Ascomycota</taxon>
        <taxon>Saccharomycotina</taxon>
        <taxon>Saccharomycetes</taxon>
        <taxon>Saccharomycetales</taxon>
        <taxon>Saccharomycetaceae</taxon>
        <taxon>Kazachstania</taxon>
    </lineage>
</organism>
<keyword evidence="2" id="KW-0560">Oxidoreductase</keyword>
<dbReference type="KEGG" id="kaf:KAFR_0B05180"/>
<dbReference type="GeneID" id="13884696"/>
<dbReference type="Proteomes" id="UP000005220">
    <property type="component" value="Chromosome 2"/>
</dbReference>
<keyword evidence="5" id="KW-1185">Reference proteome</keyword>
<name>H2AR14_KAZAF</name>
<dbReference type="Gene3D" id="3.40.50.360">
    <property type="match status" value="1"/>
</dbReference>
<dbReference type="AlphaFoldDB" id="H2AR14"/>
<evidence type="ECO:0000313" key="4">
    <source>
        <dbReference type="EMBL" id="CCF56814.1"/>
    </source>
</evidence>
<dbReference type="InterPro" id="IPR029039">
    <property type="entry name" value="Flavoprotein-like_sf"/>
</dbReference>